<evidence type="ECO:0000256" key="2">
    <source>
        <dbReference type="ARBA" id="ARBA00023125"/>
    </source>
</evidence>
<dbReference type="Gene3D" id="3.40.50.880">
    <property type="match status" value="1"/>
</dbReference>
<reference evidence="6" key="1">
    <citation type="journal article" date="2019" name="Int. J. Syst. Evol. Microbiol.">
        <title>The Global Catalogue of Microorganisms (GCM) 10K type strain sequencing project: providing services to taxonomists for standard genome sequencing and annotation.</title>
        <authorList>
            <consortium name="The Broad Institute Genomics Platform"/>
            <consortium name="The Broad Institute Genome Sequencing Center for Infectious Disease"/>
            <person name="Wu L."/>
            <person name="Ma J."/>
        </authorList>
    </citation>
    <scope>NUCLEOTIDE SEQUENCE [LARGE SCALE GENOMIC DNA]</scope>
    <source>
        <strain evidence="6">JCM 16021</strain>
    </source>
</reference>
<proteinExistence type="predicted"/>
<protein>
    <submittedName>
        <fullName evidence="5">Helix-turn-helix domain-containing protein</fullName>
    </submittedName>
</protein>
<dbReference type="InterPro" id="IPR009057">
    <property type="entry name" value="Homeodomain-like_sf"/>
</dbReference>
<evidence type="ECO:0000313" key="6">
    <source>
        <dbReference type="Proteomes" id="UP001500575"/>
    </source>
</evidence>
<accession>A0ABP5JGI8</accession>
<dbReference type="SUPFAM" id="SSF46689">
    <property type="entry name" value="Homeodomain-like"/>
    <property type="match status" value="2"/>
</dbReference>
<dbReference type="EMBL" id="BAAAQQ010000002">
    <property type="protein sequence ID" value="GAA2117748.1"/>
    <property type="molecule type" value="Genomic_DNA"/>
</dbReference>
<evidence type="ECO:0000313" key="5">
    <source>
        <dbReference type="EMBL" id="GAA2117748.1"/>
    </source>
</evidence>
<organism evidence="5 6">
    <name type="scientific">Nocardioides bigeumensis</name>
    <dbReference type="NCBI Taxonomy" id="433657"/>
    <lineage>
        <taxon>Bacteria</taxon>
        <taxon>Bacillati</taxon>
        <taxon>Actinomycetota</taxon>
        <taxon>Actinomycetes</taxon>
        <taxon>Propionibacteriales</taxon>
        <taxon>Nocardioidaceae</taxon>
        <taxon>Nocardioides</taxon>
    </lineage>
</organism>
<keyword evidence="6" id="KW-1185">Reference proteome</keyword>
<keyword evidence="3" id="KW-0804">Transcription</keyword>
<dbReference type="InterPro" id="IPR002818">
    <property type="entry name" value="DJ-1/PfpI"/>
</dbReference>
<comment type="caution">
    <text evidence="5">The sequence shown here is derived from an EMBL/GenBank/DDBJ whole genome shotgun (WGS) entry which is preliminary data.</text>
</comment>
<dbReference type="Pfam" id="PF12833">
    <property type="entry name" value="HTH_18"/>
    <property type="match status" value="1"/>
</dbReference>
<keyword evidence="2" id="KW-0238">DNA-binding</keyword>
<dbReference type="SUPFAM" id="SSF52317">
    <property type="entry name" value="Class I glutamine amidotransferase-like"/>
    <property type="match status" value="1"/>
</dbReference>
<dbReference type="InterPro" id="IPR052158">
    <property type="entry name" value="INH-QAR"/>
</dbReference>
<keyword evidence="1" id="KW-0805">Transcription regulation</keyword>
<evidence type="ECO:0000256" key="1">
    <source>
        <dbReference type="ARBA" id="ARBA00023015"/>
    </source>
</evidence>
<evidence type="ECO:0000259" key="4">
    <source>
        <dbReference type="PROSITE" id="PS01124"/>
    </source>
</evidence>
<dbReference type="PROSITE" id="PS00041">
    <property type="entry name" value="HTH_ARAC_FAMILY_1"/>
    <property type="match status" value="1"/>
</dbReference>
<dbReference type="PROSITE" id="PS01124">
    <property type="entry name" value="HTH_ARAC_FAMILY_2"/>
    <property type="match status" value="1"/>
</dbReference>
<gene>
    <name evidence="5" type="ORF">GCM10009843_09030</name>
</gene>
<name>A0ABP5JGI8_9ACTN</name>
<dbReference type="Gene3D" id="1.10.10.60">
    <property type="entry name" value="Homeodomain-like"/>
    <property type="match status" value="1"/>
</dbReference>
<dbReference type="RefSeq" id="WP_344302440.1">
    <property type="nucleotide sequence ID" value="NZ_BAAAQQ010000002.1"/>
</dbReference>
<dbReference type="InterPro" id="IPR018062">
    <property type="entry name" value="HTH_AraC-typ_CS"/>
</dbReference>
<dbReference type="Proteomes" id="UP001500575">
    <property type="component" value="Unassembled WGS sequence"/>
</dbReference>
<dbReference type="PANTHER" id="PTHR43130:SF3">
    <property type="entry name" value="HTH-TYPE TRANSCRIPTIONAL REGULATOR RV1931C"/>
    <property type="match status" value="1"/>
</dbReference>
<dbReference type="Pfam" id="PF01965">
    <property type="entry name" value="DJ-1_PfpI"/>
    <property type="match status" value="1"/>
</dbReference>
<evidence type="ECO:0000256" key="3">
    <source>
        <dbReference type="ARBA" id="ARBA00023163"/>
    </source>
</evidence>
<dbReference type="SMART" id="SM00342">
    <property type="entry name" value="HTH_ARAC"/>
    <property type="match status" value="1"/>
</dbReference>
<dbReference type="InterPro" id="IPR018060">
    <property type="entry name" value="HTH_AraC"/>
</dbReference>
<dbReference type="CDD" id="cd03137">
    <property type="entry name" value="GATase1_AraC_1"/>
    <property type="match status" value="1"/>
</dbReference>
<dbReference type="PANTHER" id="PTHR43130">
    <property type="entry name" value="ARAC-FAMILY TRANSCRIPTIONAL REGULATOR"/>
    <property type="match status" value="1"/>
</dbReference>
<dbReference type="InterPro" id="IPR029062">
    <property type="entry name" value="Class_I_gatase-like"/>
</dbReference>
<sequence>MSKVPVPRSGIRKVVVIVQDGVEAFGLGTIVEVWNEPYHPEDDNPVFDFVVCTPKPGVVTSSGGFSLLVEHGLEEVADADLVCVAPKRGFRDGSPEVVPVLRAAYERGAQIFAHCSGVFILGEAGLLEGRRCTTHWRYVDELCATYEDAKVDCDVLYVQDGTVTTGAGSAAGLDAALHLMRQQFGARVAAATARRMVVPPHRDGGQAQYIARAVPEVDAETLGPVLSWITENLGEDLSVDTLARQHHMSPRTFARRFRAETGTTPHQWVTQQRVRAAEELLELTDHPVEWIATEVGFGNAGALRHHFTRVRGVSPQQYRRQFAC</sequence>
<feature type="domain" description="HTH araC/xylS-type" evidence="4">
    <location>
        <begin position="223"/>
        <end position="321"/>
    </location>
</feature>